<keyword evidence="13" id="KW-1185">Reference proteome</keyword>
<evidence type="ECO:0000259" key="11">
    <source>
        <dbReference type="PROSITE" id="PS50113"/>
    </source>
</evidence>
<dbReference type="PRINTS" id="PR00344">
    <property type="entry name" value="BCTRLSENSOR"/>
</dbReference>
<dbReference type="Pfam" id="PF08447">
    <property type="entry name" value="PAS_3"/>
    <property type="match status" value="2"/>
</dbReference>
<keyword evidence="5" id="KW-0547">Nucleotide-binding</keyword>
<keyword evidence="7" id="KW-0067">ATP-binding</keyword>
<protein>
    <recommendedName>
        <fullName evidence="2">histidine kinase</fullName>
        <ecNumber evidence="2">2.7.13.3</ecNumber>
    </recommendedName>
</protein>
<dbReference type="PANTHER" id="PTHR43065">
    <property type="entry name" value="SENSOR HISTIDINE KINASE"/>
    <property type="match status" value="1"/>
</dbReference>
<dbReference type="InterPro" id="IPR035965">
    <property type="entry name" value="PAS-like_dom_sf"/>
</dbReference>
<sequence>MLIREYYENSFHFSPIGMVLVSVEGFFLAANPSACRLIGYSEEEILNVNYRDITHPDDWAAEDLILKRLLSGESDQYCWEKRYIHRLGYFVKAELLVTLIRTAEGSPSYYIGYLKEAQHLETAEIQVKEAELLYNLISEHTKDIITYNLDGRIQYLSPSVKTLLGYNPKELLGGYWFELVHPDDLIWLKQRDFSPEDIFICRIRHKDGHYLWFETTLRMVEISSNEANKMFCISRDVTERYEAEQALRRSERSLAQAQQIASIGSWHYDMTTKRLHGSEELFHIFGLEPNGLEDVLHALLERVHPDDRERLDQELRQSLGLRELSAECRLLLPGDIVKSIRIQGVATFDSGERLLSLHGTVQDISEQKRMLQMLEESVDRYTSLKRYNLDAVISLSLQGAITSVNPAAERMTGYLGSELIGIHMTELQYGDNRMFSGTLLHQLLNEGVMSSTELQLRHREGYPLDILATPVPIYIFGRMVGCYIIAKDITDQKRKDELLRKSEKLSIAGQLAAGIAHEIRNPLTALKGFVHLMSHSESYVQRFLPIMKEELERIELIISELLMLAKPQATQMKRVDLGLLLKEVLVLIDAQAILQNIVLEPNIRESYCYIQCDPNQIKQIFINFIKNAIEAMPQGGMIGVEMGVQDEREIRVRITDQGCGISEAQLRLLGEPFYSTKEAGTGLGMLVSYKIIEHHGGRIRIESSVGHGTTIEVFLPLAGFS</sequence>
<evidence type="ECO:0000256" key="1">
    <source>
        <dbReference type="ARBA" id="ARBA00000085"/>
    </source>
</evidence>
<dbReference type="Gene3D" id="1.10.287.130">
    <property type="match status" value="1"/>
</dbReference>
<dbReference type="PROSITE" id="PS50113">
    <property type="entry name" value="PAC"/>
    <property type="match status" value="2"/>
</dbReference>
<dbReference type="SUPFAM" id="SSF55874">
    <property type="entry name" value="ATPase domain of HSP90 chaperone/DNA topoisomerase II/histidine kinase"/>
    <property type="match status" value="1"/>
</dbReference>
<evidence type="ECO:0000313" key="13">
    <source>
        <dbReference type="Proteomes" id="UP001527882"/>
    </source>
</evidence>
<dbReference type="NCBIfam" id="TIGR00229">
    <property type="entry name" value="sensory_box"/>
    <property type="match status" value="3"/>
</dbReference>
<dbReference type="InterPro" id="IPR000700">
    <property type="entry name" value="PAS-assoc_C"/>
</dbReference>
<evidence type="ECO:0000256" key="7">
    <source>
        <dbReference type="ARBA" id="ARBA00022840"/>
    </source>
</evidence>
<dbReference type="RefSeq" id="WP_269884189.1">
    <property type="nucleotide sequence ID" value="NZ_JAQAGZ010000018.1"/>
</dbReference>
<dbReference type="InterPro" id="IPR003594">
    <property type="entry name" value="HATPase_dom"/>
</dbReference>
<name>A0ABT4QG61_9BACL</name>
<organism evidence="12 13">
    <name type="scientific">Paenibacillus gyeongsangnamensis</name>
    <dbReference type="NCBI Taxonomy" id="3388067"/>
    <lineage>
        <taxon>Bacteria</taxon>
        <taxon>Bacillati</taxon>
        <taxon>Bacillota</taxon>
        <taxon>Bacilli</taxon>
        <taxon>Bacillales</taxon>
        <taxon>Paenibacillaceae</taxon>
        <taxon>Paenibacillus</taxon>
    </lineage>
</organism>
<dbReference type="PROSITE" id="PS50109">
    <property type="entry name" value="HIS_KIN"/>
    <property type="match status" value="1"/>
</dbReference>
<dbReference type="InterPro" id="IPR005467">
    <property type="entry name" value="His_kinase_dom"/>
</dbReference>
<keyword evidence="6" id="KW-0418">Kinase</keyword>
<dbReference type="SMART" id="SM00091">
    <property type="entry name" value="PAS"/>
    <property type="match status" value="4"/>
</dbReference>
<proteinExistence type="predicted"/>
<dbReference type="InterPro" id="IPR003661">
    <property type="entry name" value="HisK_dim/P_dom"/>
</dbReference>
<dbReference type="InterPro" id="IPR004358">
    <property type="entry name" value="Sig_transdc_His_kin-like_C"/>
</dbReference>
<evidence type="ECO:0000259" key="10">
    <source>
        <dbReference type="PROSITE" id="PS50112"/>
    </source>
</evidence>
<dbReference type="SMART" id="SM00388">
    <property type="entry name" value="HisKA"/>
    <property type="match status" value="1"/>
</dbReference>
<comment type="catalytic activity">
    <reaction evidence="1">
        <text>ATP + protein L-histidine = ADP + protein N-phospho-L-histidine.</text>
        <dbReference type="EC" id="2.7.13.3"/>
    </reaction>
</comment>
<dbReference type="EMBL" id="JAQAGZ010000018">
    <property type="protein sequence ID" value="MCZ8515665.1"/>
    <property type="molecule type" value="Genomic_DNA"/>
</dbReference>
<dbReference type="InterPro" id="IPR036097">
    <property type="entry name" value="HisK_dim/P_sf"/>
</dbReference>
<dbReference type="InterPro" id="IPR036890">
    <property type="entry name" value="HATPase_C_sf"/>
</dbReference>
<gene>
    <name evidence="12" type="ORF">O9H85_25290</name>
</gene>
<dbReference type="Pfam" id="PF13426">
    <property type="entry name" value="PAS_9"/>
    <property type="match status" value="2"/>
</dbReference>
<dbReference type="SMART" id="SM00086">
    <property type="entry name" value="PAC"/>
    <property type="match status" value="4"/>
</dbReference>
<dbReference type="Pfam" id="PF02518">
    <property type="entry name" value="HATPase_c"/>
    <property type="match status" value="1"/>
</dbReference>
<dbReference type="SMART" id="SM00387">
    <property type="entry name" value="HATPase_c"/>
    <property type="match status" value="1"/>
</dbReference>
<feature type="domain" description="PAC" evidence="11">
    <location>
        <begin position="196"/>
        <end position="249"/>
    </location>
</feature>
<keyword evidence="4" id="KW-0808">Transferase</keyword>
<dbReference type="Pfam" id="PF00512">
    <property type="entry name" value="HisKA"/>
    <property type="match status" value="1"/>
</dbReference>
<feature type="domain" description="PAS" evidence="10">
    <location>
        <begin position="129"/>
        <end position="184"/>
    </location>
</feature>
<keyword evidence="8" id="KW-0902">Two-component regulatory system</keyword>
<comment type="caution">
    <text evidence="12">The sequence shown here is derived from an EMBL/GenBank/DDBJ whole genome shotgun (WGS) entry which is preliminary data.</text>
</comment>
<dbReference type="InterPro" id="IPR001610">
    <property type="entry name" value="PAC"/>
</dbReference>
<dbReference type="InterPro" id="IPR013655">
    <property type="entry name" value="PAS_fold_3"/>
</dbReference>
<dbReference type="CDD" id="cd00082">
    <property type="entry name" value="HisKA"/>
    <property type="match status" value="1"/>
</dbReference>
<dbReference type="CDD" id="cd00075">
    <property type="entry name" value="HATPase"/>
    <property type="match status" value="1"/>
</dbReference>
<dbReference type="PROSITE" id="PS50112">
    <property type="entry name" value="PAS"/>
    <property type="match status" value="4"/>
</dbReference>
<evidence type="ECO:0000313" key="12">
    <source>
        <dbReference type="EMBL" id="MCZ8515665.1"/>
    </source>
</evidence>
<dbReference type="SUPFAM" id="SSF47384">
    <property type="entry name" value="Homodimeric domain of signal transducing histidine kinase"/>
    <property type="match status" value="1"/>
</dbReference>
<dbReference type="Gene3D" id="3.30.565.10">
    <property type="entry name" value="Histidine kinase-like ATPase, C-terminal domain"/>
    <property type="match status" value="1"/>
</dbReference>
<evidence type="ECO:0000256" key="2">
    <source>
        <dbReference type="ARBA" id="ARBA00012438"/>
    </source>
</evidence>
<dbReference type="Proteomes" id="UP001527882">
    <property type="component" value="Unassembled WGS sequence"/>
</dbReference>
<evidence type="ECO:0000256" key="6">
    <source>
        <dbReference type="ARBA" id="ARBA00022777"/>
    </source>
</evidence>
<evidence type="ECO:0000256" key="8">
    <source>
        <dbReference type="ARBA" id="ARBA00023012"/>
    </source>
</evidence>
<evidence type="ECO:0000259" key="9">
    <source>
        <dbReference type="PROSITE" id="PS50109"/>
    </source>
</evidence>
<dbReference type="PANTHER" id="PTHR43065:SF46">
    <property type="entry name" value="C4-DICARBOXYLATE TRANSPORT SENSOR PROTEIN DCTB"/>
    <property type="match status" value="1"/>
</dbReference>
<dbReference type="SUPFAM" id="SSF55785">
    <property type="entry name" value="PYP-like sensor domain (PAS domain)"/>
    <property type="match status" value="4"/>
</dbReference>
<feature type="domain" description="PAS" evidence="10">
    <location>
        <begin position="250"/>
        <end position="322"/>
    </location>
</feature>
<evidence type="ECO:0000256" key="3">
    <source>
        <dbReference type="ARBA" id="ARBA00022553"/>
    </source>
</evidence>
<evidence type="ECO:0000256" key="5">
    <source>
        <dbReference type="ARBA" id="ARBA00022741"/>
    </source>
</evidence>
<feature type="domain" description="Histidine kinase" evidence="9">
    <location>
        <begin position="514"/>
        <end position="719"/>
    </location>
</feature>
<dbReference type="CDD" id="cd00130">
    <property type="entry name" value="PAS"/>
    <property type="match status" value="4"/>
</dbReference>
<reference evidence="12 13" key="1">
    <citation type="submission" date="2022-12" db="EMBL/GenBank/DDBJ databases">
        <title>Draft genome sequence of Paenibacillus sp. dW9.</title>
        <authorList>
            <person name="Choi E.-W."/>
            <person name="Kim D.-U."/>
        </authorList>
    </citation>
    <scope>NUCLEOTIDE SEQUENCE [LARGE SCALE GENOMIC DNA]</scope>
    <source>
        <strain evidence="13">dW9</strain>
    </source>
</reference>
<dbReference type="Gene3D" id="3.30.450.20">
    <property type="entry name" value="PAS domain"/>
    <property type="match status" value="4"/>
</dbReference>
<feature type="domain" description="PAC" evidence="11">
    <location>
        <begin position="324"/>
        <end position="376"/>
    </location>
</feature>
<evidence type="ECO:0000256" key="4">
    <source>
        <dbReference type="ARBA" id="ARBA00022679"/>
    </source>
</evidence>
<accession>A0ABT4QG61</accession>
<dbReference type="InterPro" id="IPR000014">
    <property type="entry name" value="PAS"/>
</dbReference>
<dbReference type="EC" id="2.7.13.3" evidence="2"/>
<feature type="domain" description="PAS" evidence="10">
    <location>
        <begin position="390"/>
        <end position="447"/>
    </location>
</feature>
<feature type="domain" description="PAS" evidence="10">
    <location>
        <begin position="3"/>
        <end position="73"/>
    </location>
</feature>
<keyword evidence="3" id="KW-0597">Phosphoprotein</keyword>